<dbReference type="AlphaFoldDB" id="A0A3B7R9P6"/>
<dbReference type="PROSITE" id="PS51820">
    <property type="entry name" value="PA14"/>
    <property type="match status" value="1"/>
</dbReference>
<evidence type="ECO:0000259" key="6">
    <source>
        <dbReference type="PROSITE" id="PS51123"/>
    </source>
</evidence>
<evidence type="ECO:0000313" key="8">
    <source>
        <dbReference type="EMBL" id="AYA37801.1"/>
    </source>
</evidence>
<dbReference type="Gene3D" id="3.90.182.10">
    <property type="entry name" value="Toxin - Anthrax Protective Antigen,domain 1"/>
    <property type="match status" value="1"/>
</dbReference>
<dbReference type="PANTHER" id="PTHR30329">
    <property type="entry name" value="STATOR ELEMENT OF FLAGELLAR MOTOR COMPLEX"/>
    <property type="match status" value="1"/>
</dbReference>
<evidence type="ECO:0000313" key="9">
    <source>
        <dbReference type="Proteomes" id="UP000262802"/>
    </source>
</evidence>
<dbReference type="EMBL" id="CP032317">
    <property type="protein sequence ID" value="AYA37801.1"/>
    <property type="molecule type" value="Genomic_DNA"/>
</dbReference>
<name>A0A3B7R9P6_9BACT</name>
<keyword evidence="2 4" id="KW-0472">Membrane</keyword>
<dbReference type="SMART" id="SM00758">
    <property type="entry name" value="PA14"/>
    <property type="match status" value="1"/>
</dbReference>
<dbReference type="InterPro" id="IPR006664">
    <property type="entry name" value="OMP_bac"/>
</dbReference>
<feature type="domain" description="PA14" evidence="7">
    <location>
        <begin position="27"/>
        <end position="165"/>
    </location>
</feature>
<feature type="domain" description="OmpA-like" evidence="6">
    <location>
        <begin position="263"/>
        <end position="375"/>
    </location>
</feature>
<dbReference type="Pfam" id="PF00691">
    <property type="entry name" value="OmpA"/>
    <property type="match status" value="1"/>
</dbReference>
<gene>
    <name evidence="8" type="ORF">D3Y59_12545</name>
</gene>
<dbReference type="InterPro" id="IPR006665">
    <property type="entry name" value="OmpA-like"/>
</dbReference>
<keyword evidence="9" id="KW-1185">Reference proteome</keyword>
<evidence type="ECO:0000259" key="7">
    <source>
        <dbReference type="PROSITE" id="PS51820"/>
    </source>
</evidence>
<dbReference type="KEGG" id="hyh:D3Y59_12545"/>
<accession>A0A3B7R9P6</accession>
<dbReference type="Proteomes" id="UP000262802">
    <property type="component" value="Chromosome"/>
</dbReference>
<reference evidence="8 9" key="1">
    <citation type="submission" date="2018-09" db="EMBL/GenBank/DDBJ databases">
        <title>Hymenobacter medium sp. nov., isolated from R2A medium.</title>
        <authorList>
            <person name="Yingchao G."/>
        </authorList>
    </citation>
    <scope>NUCLEOTIDE SEQUENCE [LARGE SCALE GENOMIC DNA]</scope>
    <source>
        <strain evidence="9">sh-6</strain>
    </source>
</reference>
<dbReference type="SUPFAM" id="SSF103088">
    <property type="entry name" value="OmpA-like"/>
    <property type="match status" value="1"/>
</dbReference>
<sequence>MQHTSWFTIGFGLLMSNAVQAQSTAPATGSGLRAEYYLGEHFEQRAHTRIDPQINFNWNFQSPAPGVPAENFSVRWMGYLLAPVSGVYTFHIAVDDGMRVWLGSNKILDEWRYQPEVQATKQVRLQAGEYYALRVEYFQGTAPTRAYLGWVLPNQEPEKTVDNLFGLLPAVQNPAPVPARYLFSRNPKAAIAVAPPVQPAPQPVAAPHLPTGARVSPAPGAVVAGRRPQPRPAARAAAAAAKPEATTAAPAKASLSELHKLPVGAAVELQHLYFEQSKARLLPSSLPEMERLAQILKDNPALRLEIAGHTDNVGDANLNQQLSQQRAEVVRDYLVRQQIAAERLLAVGYGGTRPVANNADAQQRPRNRRVEVVVR</sequence>
<dbReference type="CDD" id="cd07185">
    <property type="entry name" value="OmpA_C-like"/>
    <property type="match status" value="1"/>
</dbReference>
<evidence type="ECO:0000256" key="2">
    <source>
        <dbReference type="ARBA" id="ARBA00023136"/>
    </source>
</evidence>
<evidence type="ECO:0000256" key="1">
    <source>
        <dbReference type="ARBA" id="ARBA00004442"/>
    </source>
</evidence>
<keyword evidence="5" id="KW-0732">Signal</keyword>
<dbReference type="PANTHER" id="PTHR30329:SF21">
    <property type="entry name" value="LIPOPROTEIN YIAD-RELATED"/>
    <property type="match status" value="1"/>
</dbReference>
<dbReference type="OrthoDB" id="611024at2"/>
<evidence type="ECO:0000256" key="4">
    <source>
        <dbReference type="PROSITE-ProRule" id="PRU00473"/>
    </source>
</evidence>
<dbReference type="SUPFAM" id="SSF56988">
    <property type="entry name" value="Anthrax protective antigen"/>
    <property type="match status" value="1"/>
</dbReference>
<evidence type="ECO:0008006" key="10">
    <source>
        <dbReference type="Google" id="ProtNLM"/>
    </source>
</evidence>
<proteinExistence type="predicted"/>
<dbReference type="InterPro" id="IPR037524">
    <property type="entry name" value="PA14/GLEYA"/>
</dbReference>
<dbReference type="PRINTS" id="PR01021">
    <property type="entry name" value="OMPADOMAIN"/>
</dbReference>
<feature type="chain" id="PRO_5017702036" description="OmpA family protein" evidence="5">
    <location>
        <begin position="22"/>
        <end position="375"/>
    </location>
</feature>
<dbReference type="Gene3D" id="3.30.1330.60">
    <property type="entry name" value="OmpA-like domain"/>
    <property type="match status" value="1"/>
</dbReference>
<protein>
    <recommendedName>
        <fullName evidence="10">OmpA family protein</fullName>
    </recommendedName>
</protein>
<feature type="signal peptide" evidence="5">
    <location>
        <begin position="1"/>
        <end position="21"/>
    </location>
</feature>
<organism evidence="8 9">
    <name type="scientific">Hymenobacter oligotrophus</name>
    <dbReference type="NCBI Taxonomy" id="2319843"/>
    <lineage>
        <taxon>Bacteria</taxon>
        <taxon>Pseudomonadati</taxon>
        <taxon>Bacteroidota</taxon>
        <taxon>Cytophagia</taxon>
        <taxon>Cytophagales</taxon>
        <taxon>Hymenobacteraceae</taxon>
        <taxon>Hymenobacter</taxon>
    </lineage>
</organism>
<dbReference type="InterPro" id="IPR011658">
    <property type="entry name" value="PA14_dom"/>
</dbReference>
<dbReference type="GO" id="GO:0009279">
    <property type="term" value="C:cell outer membrane"/>
    <property type="evidence" value="ECO:0007669"/>
    <property type="project" value="UniProtKB-SubCell"/>
</dbReference>
<dbReference type="Pfam" id="PF07691">
    <property type="entry name" value="PA14"/>
    <property type="match status" value="1"/>
</dbReference>
<keyword evidence="3" id="KW-0998">Cell outer membrane</keyword>
<evidence type="ECO:0000256" key="3">
    <source>
        <dbReference type="ARBA" id="ARBA00023237"/>
    </source>
</evidence>
<comment type="subcellular location">
    <subcellularLocation>
        <location evidence="1">Cell outer membrane</location>
    </subcellularLocation>
</comment>
<dbReference type="InterPro" id="IPR050330">
    <property type="entry name" value="Bact_OuterMem_StrucFunc"/>
</dbReference>
<dbReference type="InterPro" id="IPR036737">
    <property type="entry name" value="OmpA-like_sf"/>
</dbReference>
<dbReference type="PROSITE" id="PS51123">
    <property type="entry name" value="OMPA_2"/>
    <property type="match status" value="1"/>
</dbReference>
<evidence type="ECO:0000256" key="5">
    <source>
        <dbReference type="SAM" id="SignalP"/>
    </source>
</evidence>